<evidence type="ECO:0000313" key="1">
    <source>
        <dbReference type="EMBL" id="CUN75076.1"/>
    </source>
</evidence>
<dbReference type="EMBL" id="CYZR01000003">
    <property type="protein sequence ID" value="CUN75076.1"/>
    <property type="molecule type" value="Genomic_DNA"/>
</dbReference>
<dbReference type="Gene3D" id="3.40.50.2000">
    <property type="entry name" value="Glycogen Phosphorylase B"/>
    <property type="match status" value="2"/>
</dbReference>
<comment type="caution">
    <text evidence="1">The sequence shown here is derived from an EMBL/GenBank/DDBJ whole genome shotgun (WGS) entry which is preliminary data.</text>
</comment>
<keyword evidence="2" id="KW-1185">Reference proteome</keyword>
<reference evidence="1 2" key="1">
    <citation type="submission" date="2015-09" db="EMBL/GenBank/DDBJ databases">
        <authorList>
            <consortium name="Pathogen Informatics"/>
            <person name="Wu L."/>
            <person name="Ma J."/>
        </authorList>
    </citation>
    <scope>NUCLEOTIDE SEQUENCE [LARGE SCALE GENOMIC DNA]</scope>
    <source>
        <strain evidence="1 2">2789STDY5834858</strain>
    </source>
</reference>
<sequence length="369" mass="43788">MNPIRILNILPKNNCKKAQVFIMNMYRNIDRKNVQFDFLFQGECEGIFNEEIESLGGHIFKIQCLKEIGAYKYRKLARDFFKTHKYDIVHCYLDDFSGVILSEAKKAGVAIRIAHMYNKIPKFNRNGYFRFSVNRNSNYKFAYSKEEGNLFFGEFEKFTLLKNVIDLDEFSYNGEIQKNIKKLLKLNNEKVIGFINKSNREEKNKKMLSLFKEIRKYHKNSKLILIANDICKEKINNEIKKLNLDANNIVLLEESKFLKQDIIQVFDVMVFLDQDEIENFIIKAQENDLPCIVLGNMDDGLDLNLDLVYRFNYNENEQIIAKNILEKSLLRNSVNQDYIKYKMNKQGYDLKREAKILENFYLREHKNID</sequence>
<name>A0ABP2ASK9_SARVE</name>
<evidence type="ECO:0008006" key="3">
    <source>
        <dbReference type="Google" id="ProtNLM"/>
    </source>
</evidence>
<accession>A0ABP2ASK9</accession>
<dbReference type="Proteomes" id="UP000095488">
    <property type="component" value="Unassembled WGS sequence"/>
</dbReference>
<proteinExistence type="predicted"/>
<dbReference type="SUPFAM" id="SSF53756">
    <property type="entry name" value="UDP-Glycosyltransferase/glycogen phosphorylase"/>
    <property type="match status" value="1"/>
</dbReference>
<organism evidence="1 2">
    <name type="scientific">Sarcina ventriculi</name>
    <name type="common">Clostridium ventriculi</name>
    <dbReference type="NCBI Taxonomy" id="1267"/>
    <lineage>
        <taxon>Bacteria</taxon>
        <taxon>Bacillati</taxon>
        <taxon>Bacillota</taxon>
        <taxon>Clostridia</taxon>
        <taxon>Eubacteriales</taxon>
        <taxon>Clostridiaceae</taxon>
        <taxon>Sarcina</taxon>
    </lineage>
</organism>
<gene>
    <name evidence="1" type="ORF">ERS852473_00985</name>
</gene>
<evidence type="ECO:0000313" key="2">
    <source>
        <dbReference type="Proteomes" id="UP000095488"/>
    </source>
</evidence>
<protein>
    <recommendedName>
        <fullName evidence="3">Glycosyltransferase</fullName>
    </recommendedName>
</protein>
<dbReference type="RefSeq" id="WP_055258235.1">
    <property type="nucleotide sequence ID" value="NZ_CABIXL010000003.1"/>
</dbReference>